<gene>
    <name evidence="2" type="ORF">GAO09_03975</name>
</gene>
<dbReference type="EMBL" id="WIXI01000027">
    <property type="protein sequence ID" value="MQY45224.1"/>
    <property type="molecule type" value="Genomic_DNA"/>
</dbReference>
<dbReference type="Pfam" id="PF07475">
    <property type="entry name" value="Hpr_kinase_C"/>
    <property type="match status" value="1"/>
</dbReference>
<protein>
    <submittedName>
        <fullName evidence="2">HPr kinase/phosphorylase</fullName>
    </submittedName>
</protein>
<feature type="domain" description="HPr kinase/phosphorylase C-terminal" evidence="1">
    <location>
        <begin position="5"/>
        <end position="104"/>
    </location>
</feature>
<keyword evidence="3" id="KW-1185">Reference proteome</keyword>
<dbReference type="AlphaFoldDB" id="A0A6A8A3R7"/>
<reference evidence="2 3" key="1">
    <citation type="submission" date="2019-11" db="EMBL/GenBank/DDBJ databases">
        <title>Genome analysis of Rhizobacterium cereale a novel genus and species isolated from maize roots in North Spain.</title>
        <authorList>
            <person name="Menendez E."/>
            <person name="Flores-Felix J.D."/>
            <person name="Ramirez-Bahena M.-H."/>
            <person name="Igual J.M."/>
            <person name="Garcia-Fraile P."/>
            <person name="Peix A."/>
            <person name="Velazquez E."/>
        </authorList>
    </citation>
    <scope>NUCLEOTIDE SEQUENCE [LARGE SCALE GENOMIC DNA]</scope>
    <source>
        <strain evidence="2 3">RZME27</strain>
    </source>
</reference>
<accession>A0A6A8A3R7</accession>
<keyword evidence="2" id="KW-0808">Transferase</keyword>
<dbReference type="InterPro" id="IPR027417">
    <property type="entry name" value="P-loop_NTPase"/>
</dbReference>
<comment type="caution">
    <text evidence="2">The sequence shown here is derived from an EMBL/GenBank/DDBJ whole genome shotgun (WGS) entry which is preliminary data.</text>
</comment>
<dbReference type="GO" id="GO:0006109">
    <property type="term" value="P:regulation of carbohydrate metabolic process"/>
    <property type="evidence" value="ECO:0007669"/>
    <property type="project" value="InterPro"/>
</dbReference>
<dbReference type="RefSeq" id="WP_153352779.1">
    <property type="nucleotide sequence ID" value="NZ_JAYKOO010000003.1"/>
</dbReference>
<dbReference type="GO" id="GO:0005524">
    <property type="term" value="F:ATP binding"/>
    <property type="evidence" value="ECO:0007669"/>
    <property type="project" value="InterPro"/>
</dbReference>
<dbReference type="Gene3D" id="3.40.50.300">
    <property type="entry name" value="P-loop containing nucleotide triphosphate hydrolases"/>
    <property type="match status" value="1"/>
</dbReference>
<dbReference type="GO" id="GO:0000155">
    <property type="term" value="F:phosphorelay sensor kinase activity"/>
    <property type="evidence" value="ECO:0007669"/>
    <property type="project" value="InterPro"/>
</dbReference>
<name>A0A6A8A3R7_9HYPH</name>
<proteinExistence type="predicted"/>
<dbReference type="Proteomes" id="UP000435138">
    <property type="component" value="Unassembled WGS sequence"/>
</dbReference>
<keyword evidence="2" id="KW-0418">Kinase</keyword>
<dbReference type="InterPro" id="IPR011104">
    <property type="entry name" value="Hpr_kin/Pase_C"/>
</dbReference>
<evidence type="ECO:0000313" key="3">
    <source>
        <dbReference type="Proteomes" id="UP000435138"/>
    </source>
</evidence>
<evidence type="ECO:0000259" key="1">
    <source>
        <dbReference type="Pfam" id="PF07475"/>
    </source>
</evidence>
<dbReference type="CDD" id="cd01918">
    <property type="entry name" value="HprK_C"/>
    <property type="match status" value="1"/>
</dbReference>
<dbReference type="SUPFAM" id="SSF53795">
    <property type="entry name" value="PEP carboxykinase-like"/>
    <property type="match status" value="1"/>
</dbReference>
<organism evidence="2 3">
    <name type="scientific">Endobacterium cereale</name>
    <dbReference type="NCBI Taxonomy" id="2663029"/>
    <lineage>
        <taxon>Bacteria</taxon>
        <taxon>Pseudomonadati</taxon>
        <taxon>Pseudomonadota</taxon>
        <taxon>Alphaproteobacteria</taxon>
        <taxon>Hyphomicrobiales</taxon>
        <taxon>Rhizobiaceae</taxon>
        <taxon>Endobacterium</taxon>
    </lineage>
</organism>
<sequence>MSIVTKSTNLHGTAIVIGTSGFLFVAPSGVGKSSLALDCLQAAQQAGQYCALIADDQVFIDVANGQVIARRPSATAGLIEIRHTGIARTDSIEAAVLHLVIQVVERQKADRLPPDEETYALPTGHHLPLLRIARDTTSPLKIIDYMKPYLNR</sequence>
<evidence type="ECO:0000313" key="2">
    <source>
        <dbReference type="EMBL" id="MQY45224.1"/>
    </source>
</evidence>